<feature type="transmembrane region" description="Helical" evidence="8">
    <location>
        <begin position="491"/>
        <end position="511"/>
    </location>
</feature>
<evidence type="ECO:0000256" key="4">
    <source>
        <dbReference type="ARBA" id="ARBA00022970"/>
    </source>
</evidence>
<keyword evidence="11" id="KW-1185">Reference proteome</keyword>
<proteinExistence type="predicted"/>
<feature type="transmembrane region" description="Helical" evidence="8">
    <location>
        <begin position="389"/>
        <end position="409"/>
    </location>
</feature>
<evidence type="ECO:0000256" key="3">
    <source>
        <dbReference type="ARBA" id="ARBA00022692"/>
    </source>
</evidence>
<evidence type="ECO:0000256" key="6">
    <source>
        <dbReference type="ARBA" id="ARBA00023136"/>
    </source>
</evidence>
<dbReference type="Gene3D" id="1.20.1740.10">
    <property type="entry name" value="Amino acid/polyamine transporter I"/>
    <property type="match status" value="1"/>
</dbReference>
<dbReference type="Pfam" id="PF00324">
    <property type="entry name" value="AA_permease"/>
    <property type="match status" value="1"/>
</dbReference>
<evidence type="ECO:0000256" key="5">
    <source>
        <dbReference type="ARBA" id="ARBA00022989"/>
    </source>
</evidence>
<dbReference type="InterPro" id="IPR050524">
    <property type="entry name" value="APC_YAT"/>
</dbReference>
<dbReference type="Proteomes" id="UP000277212">
    <property type="component" value="Unassembled WGS sequence"/>
</dbReference>
<feature type="transmembrane region" description="Helical" evidence="8">
    <location>
        <begin position="49"/>
        <end position="69"/>
    </location>
</feature>
<keyword evidence="6 8" id="KW-0472">Membrane</keyword>
<feature type="transmembrane region" description="Helical" evidence="8">
    <location>
        <begin position="128"/>
        <end position="149"/>
    </location>
</feature>
<organism evidence="10 11">
    <name type="scientific">Fusarium kuroshium</name>
    <dbReference type="NCBI Taxonomy" id="2010991"/>
    <lineage>
        <taxon>Eukaryota</taxon>
        <taxon>Fungi</taxon>
        <taxon>Dikarya</taxon>
        <taxon>Ascomycota</taxon>
        <taxon>Pezizomycotina</taxon>
        <taxon>Sordariomycetes</taxon>
        <taxon>Hypocreomycetidae</taxon>
        <taxon>Hypocreales</taxon>
        <taxon>Nectriaceae</taxon>
        <taxon>Fusarium</taxon>
        <taxon>Fusarium solani species complex</taxon>
    </lineage>
</organism>
<feature type="transmembrane region" description="Helical" evidence="8">
    <location>
        <begin position="185"/>
        <end position="206"/>
    </location>
</feature>
<dbReference type="GO" id="GO:0015171">
    <property type="term" value="F:amino acid transmembrane transporter activity"/>
    <property type="evidence" value="ECO:0007669"/>
    <property type="project" value="TreeGrafter"/>
</dbReference>
<feature type="transmembrane region" description="Helical" evidence="8">
    <location>
        <begin position="155"/>
        <end position="173"/>
    </location>
</feature>
<dbReference type="PANTHER" id="PTHR43341">
    <property type="entry name" value="AMINO ACID PERMEASE"/>
    <property type="match status" value="1"/>
</dbReference>
<keyword evidence="2" id="KW-0813">Transport</keyword>
<dbReference type="InterPro" id="IPR004841">
    <property type="entry name" value="AA-permease/SLC12A_dom"/>
</dbReference>
<feature type="transmembrane region" description="Helical" evidence="8">
    <location>
        <begin position="278"/>
        <end position="298"/>
    </location>
</feature>
<feature type="compositionally biased region" description="Basic and acidic residues" evidence="7">
    <location>
        <begin position="1"/>
        <end position="19"/>
    </location>
</feature>
<protein>
    <recommendedName>
        <fullName evidence="9">Amino acid permease/ SLC12A domain-containing protein</fullName>
    </recommendedName>
</protein>
<evidence type="ECO:0000256" key="8">
    <source>
        <dbReference type="SAM" id="Phobius"/>
    </source>
</evidence>
<dbReference type="OrthoDB" id="3900342at2759"/>
<comment type="subcellular location">
    <subcellularLocation>
        <location evidence="1">Membrane</location>
        <topology evidence="1">Multi-pass membrane protein</topology>
    </subcellularLocation>
</comment>
<evidence type="ECO:0000313" key="10">
    <source>
        <dbReference type="EMBL" id="RMJ04820.1"/>
    </source>
</evidence>
<evidence type="ECO:0000259" key="9">
    <source>
        <dbReference type="Pfam" id="PF00324"/>
    </source>
</evidence>
<feature type="domain" description="Amino acid permease/ SLC12A" evidence="9">
    <location>
        <begin position="46"/>
        <end position="521"/>
    </location>
</feature>
<feature type="transmembrane region" description="Helical" evidence="8">
    <location>
        <begin position="237"/>
        <end position="257"/>
    </location>
</feature>
<dbReference type="GO" id="GO:0016020">
    <property type="term" value="C:membrane"/>
    <property type="evidence" value="ECO:0007669"/>
    <property type="project" value="UniProtKB-SubCell"/>
</dbReference>
<dbReference type="FunFam" id="1.20.1740.10:FF:000006">
    <property type="entry name" value="General amino acid permease"/>
    <property type="match status" value="1"/>
</dbReference>
<dbReference type="AlphaFoldDB" id="A0A3M2RHM0"/>
<gene>
    <name evidence="10" type="ORF">CDV36_014503</name>
</gene>
<dbReference type="PIRSF" id="PIRSF006060">
    <property type="entry name" value="AA_transporter"/>
    <property type="match status" value="1"/>
</dbReference>
<evidence type="ECO:0000256" key="1">
    <source>
        <dbReference type="ARBA" id="ARBA00004141"/>
    </source>
</evidence>
<feature type="transmembrane region" description="Helical" evidence="8">
    <location>
        <begin position="415"/>
        <end position="441"/>
    </location>
</feature>
<evidence type="ECO:0000256" key="2">
    <source>
        <dbReference type="ARBA" id="ARBA00022448"/>
    </source>
</evidence>
<dbReference type="PANTHER" id="PTHR43341:SF9">
    <property type="entry name" value="DICARBOXYLIC AMINO ACID PERMEASE"/>
    <property type="match status" value="1"/>
</dbReference>
<dbReference type="EMBL" id="NKUJ01000465">
    <property type="protein sequence ID" value="RMJ04820.1"/>
    <property type="molecule type" value="Genomic_DNA"/>
</dbReference>
<evidence type="ECO:0000313" key="11">
    <source>
        <dbReference type="Proteomes" id="UP000277212"/>
    </source>
</evidence>
<name>A0A3M2RHM0_9HYPO</name>
<sequence>MATKQDDMALDVDHPDTPDGRASTDGQHTSSAEVQIDLKRGFKMRHVNMFAIAGSIGTGLIIGSGQALAAGGPGSILIAYCILGVCVYTVMTAFAEMAIFAPMNKGFSGYATRFVDPALGFATRWNYFFKYSVLLANNLTATGLILKYWREDINVGVWIAVFGVFVMALNFLPVEKFGETEFVMAIVKIIVLVGLILGCFIISMGGSPSGDRIGFRYWNDPGAFAPYLEEGSLGRFLGFWACMVQAAFMFMGCEVVGITYGEAKNPQRAIPRAVQQTIWRIAVFYIGGVIVLGMTVPYTNELLLSANKAKTSAAASPFVVALRLAGIKTLPGIVNACFLMFTVSFANSGMVFPKTVDLSDIYIASRTLYGLARDHQAPAIFAKTNRHGVPVYAVLASSLFICLAFLNVSTSSSTVFGYFVSLSTVLGLINWVNIIVTYFCFQRGIKAQGITRAGLPWKGPLQPYSVYFTFVVTATIIIFSGYSAFIHGFKLAKFITSYLGIVVYLLNIFAFKVWRRTSRVKALDMDLVQGRRLYDEDIQEEKPNRNFVQRLTGALWGS</sequence>
<feature type="transmembrane region" description="Helical" evidence="8">
    <location>
        <begin position="75"/>
        <end position="95"/>
    </location>
</feature>
<feature type="transmembrane region" description="Helical" evidence="8">
    <location>
        <begin position="318"/>
        <end position="341"/>
    </location>
</feature>
<evidence type="ECO:0000256" key="7">
    <source>
        <dbReference type="SAM" id="MobiDB-lite"/>
    </source>
</evidence>
<keyword evidence="4" id="KW-0029">Amino-acid transport</keyword>
<reference evidence="10 11" key="1">
    <citation type="submission" date="2017-06" db="EMBL/GenBank/DDBJ databases">
        <title>Comparative genomic analysis of Ambrosia Fusariam Clade fungi.</title>
        <authorList>
            <person name="Stajich J.E."/>
            <person name="Carrillo J."/>
            <person name="Kijimoto T."/>
            <person name="Eskalen A."/>
            <person name="O'Donnell K."/>
            <person name="Kasson M."/>
        </authorList>
    </citation>
    <scope>NUCLEOTIDE SEQUENCE [LARGE SCALE GENOMIC DNA]</scope>
    <source>
        <strain evidence="10">UCR3666</strain>
    </source>
</reference>
<keyword evidence="5 8" id="KW-1133">Transmembrane helix</keyword>
<feature type="transmembrane region" description="Helical" evidence="8">
    <location>
        <begin position="461"/>
        <end position="485"/>
    </location>
</feature>
<comment type="caution">
    <text evidence="10">The sequence shown here is derived from an EMBL/GenBank/DDBJ whole genome shotgun (WGS) entry which is preliminary data.</text>
</comment>
<feature type="region of interest" description="Disordered" evidence="7">
    <location>
        <begin position="1"/>
        <end position="31"/>
    </location>
</feature>
<accession>A0A3M2RHM0</accession>
<keyword evidence="3 8" id="KW-0812">Transmembrane</keyword>